<dbReference type="PANTHER" id="PTHR11693:SF22">
    <property type="entry name" value="ATP SYNTHASE SUBUNIT GAMMA, MITOCHONDRIAL"/>
    <property type="match status" value="1"/>
</dbReference>
<keyword evidence="13" id="KW-1185">Reference proteome</keyword>
<evidence type="ECO:0000256" key="1">
    <source>
        <dbReference type="ARBA" id="ARBA00003456"/>
    </source>
</evidence>
<dbReference type="HAMAP" id="MF_00815">
    <property type="entry name" value="ATP_synth_gamma_bact"/>
    <property type="match status" value="1"/>
</dbReference>
<organism evidence="12 13">
    <name type="scientific">Oceanobacillus oncorhynchi</name>
    <dbReference type="NCBI Taxonomy" id="545501"/>
    <lineage>
        <taxon>Bacteria</taxon>
        <taxon>Bacillati</taxon>
        <taxon>Bacillota</taxon>
        <taxon>Bacilli</taxon>
        <taxon>Bacillales</taxon>
        <taxon>Bacillaceae</taxon>
        <taxon>Oceanobacillus</taxon>
    </lineage>
</organism>
<dbReference type="AlphaFoldDB" id="A0A0A1MM80"/>
<comment type="subunit">
    <text evidence="11">F-type ATPases have 2 components, CF(1) - the catalytic core - and CF(0) - the membrane proton channel. CF(1) has five subunits: alpha(3), beta(3), gamma(1), delta(1), epsilon(1). CF(0) has three main subunits: a, b and c.</text>
</comment>
<dbReference type="Gene3D" id="1.10.287.80">
    <property type="entry name" value="ATP synthase, gamma subunit, helix hairpin domain"/>
    <property type="match status" value="1"/>
</dbReference>
<dbReference type="PANTHER" id="PTHR11693">
    <property type="entry name" value="ATP SYNTHASE GAMMA CHAIN"/>
    <property type="match status" value="1"/>
</dbReference>
<dbReference type="PRINTS" id="PR00126">
    <property type="entry name" value="ATPASEGAMMA"/>
</dbReference>
<dbReference type="NCBIfam" id="TIGR01146">
    <property type="entry name" value="ATPsyn_F1gamma"/>
    <property type="match status" value="1"/>
</dbReference>
<comment type="function">
    <text evidence="1 11">Produces ATP from ADP in the presence of a proton gradient across the membrane. The gamma chain is believed to be important in regulating ATPase activity and the flow of protons through the CF(0) complex.</text>
</comment>
<dbReference type="GO" id="GO:0005886">
    <property type="term" value="C:plasma membrane"/>
    <property type="evidence" value="ECO:0007669"/>
    <property type="project" value="UniProtKB-SubCell"/>
</dbReference>
<gene>
    <name evidence="11 12" type="primary">atpG</name>
    <name evidence="12" type="ORF">BN997_00586</name>
</gene>
<evidence type="ECO:0000256" key="11">
    <source>
        <dbReference type="HAMAP-Rule" id="MF_00815"/>
    </source>
</evidence>
<name>A0A0A1MM80_9BACI</name>
<evidence type="ECO:0000256" key="6">
    <source>
        <dbReference type="ARBA" id="ARBA00022781"/>
    </source>
</evidence>
<dbReference type="GO" id="GO:0045259">
    <property type="term" value="C:proton-transporting ATP synthase complex"/>
    <property type="evidence" value="ECO:0007669"/>
    <property type="project" value="UniProtKB-KW"/>
</dbReference>
<reference evidence="12 13" key="1">
    <citation type="submission" date="2014-11" db="EMBL/GenBank/DDBJ databases">
        <authorList>
            <person name="Urmite Genomes Urmite Genomes"/>
        </authorList>
    </citation>
    <scope>NUCLEOTIDE SEQUENCE [LARGE SCALE GENOMIC DNA]</scope>
    <source>
        <strain evidence="12 13">Oc5</strain>
    </source>
</reference>
<sequence length="289" mass="31895">MKSLASLRDLKGRIDSTKKTKQITGAMELVSASKMSKAEQNARGFVPYAEKLQEVVSSIANSNTDLQHPMLTKREVKKTGYLIITSDRGLVGAYNSHILKNLINKIEQNHSSKDEYTLIVIGRKGYDFCRKRGLPVAQSILGMSDHPSFADVKDLASEAVQMYADEEIDELHIIYNHYVSAISQVVTNKQLLPIENIEEQSASASDYEFDPNQEEILEVLLPQYAESLIFGALLDGKASEHAASMTAMRSATDNANELIGDLELSYNRARQAAITQEITEIVGGVAALE</sequence>
<dbReference type="CDD" id="cd12151">
    <property type="entry name" value="F1-ATPase_gamma"/>
    <property type="match status" value="1"/>
</dbReference>
<evidence type="ECO:0000313" key="12">
    <source>
        <dbReference type="EMBL" id="CEI80777.1"/>
    </source>
</evidence>
<dbReference type="InterPro" id="IPR000131">
    <property type="entry name" value="ATP_synth_F1_gsu"/>
</dbReference>
<evidence type="ECO:0000256" key="7">
    <source>
        <dbReference type="ARBA" id="ARBA00023065"/>
    </source>
</evidence>
<proteinExistence type="inferred from homology"/>
<evidence type="ECO:0000256" key="5">
    <source>
        <dbReference type="ARBA" id="ARBA00022475"/>
    </source>
</evidence>
<keyword evidence="7 11" id="KW-0406">Ion transport</keyword>
<dbReference type="Proteomes" id="UP000040453">
    <property type="component" value="Unassembled WGS sequence"/>
</dbReference>
<dbReference type="GO" id="GO:0042777">
    <property type="term" value="P:proton motive force-driven plasma membrane ATP synthesis"/>
    <property type="evidence" value="ECO:0007669"/>
    <property type="project" value="UniProtKB-UniRule"/>
</dbReference>
<evidence type="ECO:0000256" key="3">
    <source>
        <dbReference type="ARBA" id="ARBA00007681"/>
    </source>
</evidence>
<evidence type="ECO:0000256" key="8">
    <source>
        <dbReference type="ARBA" id="ARBA00023136"/>
    </source>
</evidence>
<dbReference type="Gene3D" id="3.40.1380.10">
    <property type="match status" value="1"/>
</dbReference>
<keyword evidence="6 11" id="KW-0375">Hydrogen ion transport</keyword>
<evidence type="ECO:0000256" key="9">
    <source>
        <dbReference type="ARBA" id="ARBA00023196"/>
    </source>
</evidence>
<dbReference type="FunFam" id="3.40.1380.10:FF:000002">
    <property type="entry name" value="ATP synthase gamma chain"/>
    <property type="match status" value="1"/>
</dbReference>
<dbReference type="SUPFAM" id="SSF52943">
    <property type="entry name" value="ATP synthase (F1-ATPase), gamma subunit"/>
    <property type="match status" value="1"/>
</dbReference>
<keyword evidence="5 11" id="KW-1003">Cell membrane</keyword>
<dbReference type="EMBL" id="CDGG01000001">
    <property type="protein sequence ID" value="CEI80777.1"/>
    <property type="molecule type" value="Genomic_DNA"/>
</dbReference>
<dbReference type="Pfam" id="PF00231">
    <property type="entry name" value="ATP-synt"/>
    <property type="match status" value="1"/>
</dbReference>
<dbReference type="GO" id="GO:0046933">
    <property type="term" value="F:proton-transporting ATP synthase activity, rotational mechanism"/>
    <property type="evidence" value="ECO:0007669"/>
    <property type="project" value="UniProtKB-UniRule"/>
</dbReference>
<evidence type="ECO:0000256" key="10">
    <source>
        <dbReference type="ARBA" id="ARBA00023310"/>
    </source>
</evidence>
<keyword evidence="4 11" id="KW-0813">Transport</keyword>
<keyword evidence="10 11" id="KW-0066">ATP synthesis</keyword>
<comment type="subcellular location">
    <subcellularLocation>
        <location evidence="2 11">Cell membrane</location>
        <topology evidence="2 11">Peripheral membrane protein</topology>
    </subcellularLocation>
</comment>
<dbReference type="InterPro" id="IPR035968">
    <property type="entry name" value="ATP_synth_F1_ATPase_gsu"/>
</dbReference>
<keyword evidence="8 11" id="KW-0472">Membrane</keyword>
<comment type="similarity">
    <text evidence="3 11">Belongs to the ATPase gamma chain family.</text>
</comment>
<dbReference type="GO" id="GO:0005524">
    <property type="term" value="F:ATP binding"/>
    <property type="evidence" value="ECO:0007669"/>
    <property type="project" value="UniProtKB-UniRule"/>
</dbReference>
<evidence type="ECO:0000313" key="13">
    <source>
        <dbReference type="Proteomes" id="UP000040453"/>
    </source>
</evidence>
<evidence type="ECO:0000256" key="4">
    <source>
        <dbReference type="ARBA" id="ARBA00022448"/>
    </source>
</evidence>
<evidence type="ECO:0000256" key="2">
    <source>
        <dbReference type="ARBA" id="ARBA00004202"/>
    </source>
</evidence>
<keyword evidence="9 11" id="KW-0139">CF(1)</keyword>
<dbReference type="STRING" id="545501.BN997_00586"/>
<accession>A0A0A1MM80</accession>
<protein>
    <recommendedName>
        <fullName evidence="11">ATP synthase gamma chain</fullName>
    </recommendedName>
    <alternativeName>
        <fullName evidence="11">ATP synthase F1 sector gamma subunit</fullName>
    </alternativeName>
    <alternativeName>
        <fullName evidence="11">F-ATPase gamma subunit</fullName>
    </alternativeName>
</protein>